<accession>A0A564Z043</accession>
<dbReference type="Proteomes" id="UP000321570">
    <property type="component" value="Unassembled WGS sequence"/>
</dbReference>
<keyword evidence="3" id="KW-1185">Reference proteome</keyword>
<protein>
    <submittedName>
        <fullName evidence="2">Uncharacterized protein</fullName>
    </submittedName>
</protein>
<evidence type="ECO:0000313" key="2">
    <source>
        <dbReference type="EMBL" id="VUZ52881.1"/>
    </source>
</evidence>
<reference evidence="2 3" key="1">
    <citation type="submission" date="2019-07" db="EMBL/GenBank/DDBJ databases">
        <authorList>
            <person name="Jastrzebski P J."/>
            <person name="Paukszto L."/>
            <person name="Jastrzebski P J."/>
        </authorList>
    </citation>
    <scope>NUCLEOTIDE SEQUENCE [LARGE SCALE GENOMIC DNA]</scope>
    <source>
        <strain evidence="2 3">WMS-il1</strain>
    </source>
</reference>
<evidence type="ECO:0000256" key="1">
    <source>
        <dbReference type="SAM" id="MobiDB-lite"/>
    </source>
</evidence>
<sequence length="129" mass="13797">MNSIESSKVTSNKDENQTTEAISIRRKHFRPILTGSYGSRVQRTSCENPDGGFSEPDGADDEMDGSPAPVPPTPLNSVVVESDVFIASLAVSNVPPQAIERLLEGAVTEAANEITSDLNKFPPKPSENV</sequence>
<gene>
    <name evidence="2" type="ORF">WMSIL1_LOCUS11372</name>
</gene>
<feature type="region of interest" description="Disordered" evidence="1">
    <location>
        <begin position="1"/>
        <end position="75"/>
    </location>
</feature>
<name>A0A564Z043_HYMDI</name>
<evidence type="ECO:0000313" key="3">
    <source>
        <dbReference type="Proteomes" id="UP000321570"/>
    </source>
</evidence>
<organism evidence="2 3">
    <name type="scientific">Hymenolepis diminuta</name>
    <name type="common">Rat tapeworm</name>
    <dbReference type="NCBI Taxonomy" id="6216"/>
    <lineage>
        <taxon>Eukaryota</taxon>
        <taxon>Metazoa</taxon>
        <taxon>Spiralia</taxon>
        <taxon>Lophotrochozoa</taxon>
        <taxon>Platyhelminthes</taxon>
        <taxon>Cestoda</taxon>
        <taxon>Eucestoda</taxon>
        <taxon>Cyclophyllidea</taxon>
        <taxon>Hymenolepididae</taxon>
        <taxon>Hymenolepis</taxon>
    </lineage>
</organism>
<proteinExistence type="predicted"/>
<feature type="compositionally biased region" description="Polar residues" evidence="1">
    <location>
        <begin position="36"/>
        <end position="47"/>
    </location>
</feature>
<dbReference type="AlphaFoldDB" id="A0A564Z043"/>
<feature type="compositionally biased region" description="Polar residues" evidence="1">
    <location>
        <begin position="1"/>
        <end position="10"/>
    </location>
</feature>
<dbReference type="EMBL" id="CABIJS010000543">
    <property type="protein sequence ID" value="VUZ52881.1"/>
    <property type="molecule type" value="Genomic_DNA"/>
</dbReference>